<evidence type="ECO:0000313" key="4">
    <source>
        <dbReference type="Proteomes" id="UP000054010"/>
    </source>
</evidence>
<name>E1IC67_9CHLR</name>
<organism evidence="3 4">
    <name type="scientific">Oscillochloris trichoides DG-6</name>
    <dbReference type="NCBI Taxonomy" id="765420"/>
    <lineage>
        <taxon>Bacteria</taxon>
        <taxon>Bacillati</taxon>
        <taxon>Chloroflexota</taxon>
        <taxon>Chloroflexia</taxon>
        <taxon>Chloroflexales</taxon>
        <taxon>Chloroflexineae</taxon>
        <taxon>Oscillochloridaceae</taxon>
        <taxon>Oscillochloris</taxon>
    </lineage>
</organism>
<dbReference type="OrthoDB" id="9842337at2"/>
<dbReference type="AlphaFoldDB" id="E1IC67"/>
<dbReference type="HOGENOM" id="CLU_1041486_0_0_0"/>
<feature type="transmembrane region" description="Helical" evidence="2">
    <location>
        <begin position="92"/>
        <end position="114"/>
    </location>
</feature>
<dbReference type="EMBL" id="ADVR01000022">
    <property type="protein sequence ID" value="EFO81184.1"/>
    <property type="molecule type" value="Genomic_DNA"/>
</dbReference>
<keyword evidence="2" id="KW-1133">Transmembrane helix</keyword>
<feature type="region of interest" description="Disordered" evidence="1">
    <location>
        <begin position="119"/>
        <end position="159"/>
    </location>
</feature>
<sequence>MLAAMVILVTCLFFLGVGLLISTNPLVVLALAVIGLIIGGIAGVLLLRGRVAQEYHWSIFVGPAASAIVFMLLCSVLNVLASDNLGVRMGGLRMYSVALLLGTAPGLGIGLLLGSSLSGRPNRKQPHKPSYGVQPPPNPAKPSLSAPLPPHAAMAGGGAAWPTASAMPVAPDPNLLQHLNQERTSLNSFGSVQLLDMRDGTVAMVVTRLADNTAFYMVCTSAYPQQAPTVRIERGGQEIRLGPTNILFPWNANSRLEQIMADLMRRV</sequence>
<dbReference type="Proteomes" id="UP000054010">
    <property type="component" value="Unassembled WGS sequence"/>
</dbReference>
<reference evidence="3 4" key="1">
    <citation type="journal article" date="2011" name="J. Bacteriol.">
        <title>Draft genome sequence of the anoxygenic filamentous phototrophic bacterium Oscillochloris trichoides subsp. DG-6.</title>
        <authorList>
            <person name="Kuznetsov B.B."/>
            <person name="Ivanovsky R.N."/>
            <person name="Keppen O.I."/>
            <person name="Sukhacheva M.V."/>
            <person name="Bumazhkin B.K."/>
            <person name="Patutina E.O."/>
            <person name="Beletsky A.V."/>
            <person name="Mardanov A.V."/>
            <person name="Baslerov R.V."/>
            <person name="Panteleeva A.N."/>
            <person name="Kolganova T.V."/>
            <person name="Ravin N.V."/>
            <person name="Skryabin K.G."/>
        </authorList>
    </citation>
    <scope>NUCLEOTIDE SEQUENCE [LARGE SCALE GENOMIC DNA]</scope>
    <source>
        <strain evidence="3 4">DG-6</strain>
    </source>
</reference>
<evidence type="ECO:0000256" key="1">
    <source>
        <dbReference type="SAM" id="MobiDB-lite"/>
    </source>
</evidence>
<keyword evidence="2" id="KW-0812">Transmembrane</keyword>
<comment type="caution">
    <text evidence="3">The sequence shown here is derived from an EMBL/GenBank/DDBJ whole genome shotgun (WGS) entry which is preliminary data.</text>
</comment>
<gene>
    <name evidence="3" type="ORF">OSCT_0918</name>
</gene>
<accession>E1IC67</accession>
<proteinExistence type="predicted"/>
<feature type="compositionally biased region" description="Low complexity" evidence="1">
    <location>
        <begin position="141"/>
        <end position="159"/>
    </location>
</feature>
<keyword evidence="2" id="KW-0472">Membrane</keyword>
<evidence type="ECO:0000313" key="3">
    <source>
        <dbReference type="EMBL" id="EFO81184.1"/>
    </source>
</evidence>
<keyword evidence="4" id="KW-1185">Reference proteome</keyword>
<feature type="transmembrane region" description="Helical" evidence="2">
    <location>
        <begin position="28"/>
        <end position="47"/>
    </location>
</feature>
<protein>
    <submittedName>
        <fullName evidence="3">Uncharacterized protein</fullName>
    </submittedName>
</protein>
<feature type="transmembrane region" description="Helical" evidence="2">
    <location>
        <begin position="59"/>
        <end position="80"/>
    </location>
</feature>
<evidence type="ECO:0000256" key="2">
    <source>
        <dbReference type="SAM" id="Phobius"/>
    </source>
</evidence>